<keyword evidence="8" id="KW-1003">Cell membrane</keyword>
<dbReference type="KEGG" id="ttp:E6P07_12250"/>
<evidence type="ECO:0000256" key="5">
    <source>
        <dbReference type="ARBA" id="ARBA00023136"/>
    </source>
</evidence>
<keyword evidence="7 8" id="KW-0066">ATP synthesis</keyword>
<dbReference type="GO" id="GO:0045259">
    <property type="term" value="C:proton-transporting ATP synthase complex"/>
    <property type="evidence" value="ECO:0007669"/>
    <property type="project" value="UniProtKB-KW"/>
</dbReference>
<dbReference type="Gene3D" id="1.10.520.20">
    <property type="entry name" value="N-terminal domain of the delta subunit of the F1F0-ATP synthase"/>
    <property type="match status" value="1"/>
</dbReference>
<evidence type="ECO:0000256" key="4">
    <source>
        <dbReference type="ARBA" id="ARBA00023065"/>
    </source>
</evidence>
<reference evidence="9 10" key="1">
    <citation type="submission" date="2019-12" db="EMBL/GenBank/DDBJ databases">
        <title>The complete genome of the thermophilic, anoxygenic phototrophic gammaproteobacterium Thermochromatium tepidum.</title>
        <authorList>
            <person name="Sattley W.M."/>
            <person name="Swingley W.D."/>
            <person name="Burchell B.M."/>
            <person name="Gurbani S.A."/>
            <person name="Kujawa C.M."/>
            <person name="Nuccio D.A."/>
            <person name="Schladweiler J."/>
            <person name="Shaffer K.N."/>
            <person name="Stokes L.M."/>
            <person name="Touchman J.W."/>
            <person name="Blankenship R.E."/>
            <person name="Madigan M.T."/>
        </authorList>
    </citation>
    <scope>NUCLEOTIDE SEQUENCE [LARGE SCALE GENOMIC DNA]</scope>
    <source>
        <strain evidence="9 10">ATCC 43061</strain>
    </source>
</reference>
<name>A0A6I6E171_THETI</name>
<keyword evidence="2 8" id="KW-0813">Transport</keyword>
<dbReference type="GO" id="GO:0005886">
    <property type="term" value="C:plasma membrane"/>
    <property type="evidence" value="ECO:0007669"/>
    <property type="project" value="UniProtKB-SubCell"/>
</dbReference>
<dbReference type="InterPro" id="IPR000711">
    <property type="entry name" value="ATPase_OSCP/dsu"/>
</dbReference>
<dbReference type="SUPFAM" id="SSF47928">
    <property type="entry name" value="N-terminal domain of the delta subunit of the F1F0-ATP synthase"/>
    <property type="match status" value="1"/>
</dbReference>
<sequence length="179" mass="19205">MAGELTTIARPYAEAAFAHAKESGQVDAWSEALTLLATLTSDPLMAAQIGNPTVPRERIRDLLLALCGDALPAGPANLVRLLAANARLAAIPEIARLFEERRVADQGVRHVLVRSAFEVEEAQRSALAEALARRLGARVDLSFETDTALIGGLEIRAGDLVIDHSVRGKIKQLAHALQF</sequence>
<dbReference type="PRINTS" id="PR00125">
    <property type="entry name" value="ATPASEDELTA"/>
</dbReference>
<evidence type="ECO:0000256" key="6">
    <source>
        <dbReference type="ARBA" id="ARBA00023196"/>
    </source>
</evidence>
<evidence type="ECO:0000256" key="2">
    <source>
        <dbReference type="ARBA" id="ARBA00022448"/>
    </source>
</evidence>
<dbReference type="PANTHER" id="PTHR11910">
    <property type="entry name" value="ATP SYNTHASE DELTA CHAIN"/>
    <property type="match status" value="1"/>
</dbReference>
<dbReference type="NCBIfam" id="NF004402">
    <property type="entry name" value="PRK05758.2-2"/>
    <property type="match status" value="1"/>
</dbReference>
<dbReference type="Proteomes" id="UP000426424">
    <property type="component" value="Chromosome"/>
</dbReference>
<keyword evidence="10" id="KW-1185">Reference proteome</keyword>
<dbReference type="EMBL" id="CP039268">
    <property type="protein sequence ID" value="QGU33681.1"/>
    <property type="molecule type" value="Genomic_DNA"/>
</dbReference>
<comment type="function">
    <text evidence="8">This protein is part of the stalk that links CF(0) to CF(1). It either transmits conformational changes from CF(0) to CF(1) or is implicated in proton conduction.</text>
</comment>
<evidence type="ECO:0000256" key="1">
    <source>
        <dbReference type="ARBA" id="ARBA00004370"/>
    </source>
</evidence>
<dbReference type="HAMAP" id="MF_01416">
    <property type="entry name" value="ATP_synth_delta_bact"/>
    <property type="match status" value="1"/>
</dbReference>
<dbReference type="GO" id="GO:0046933">
    <property type="term" value="F:proton-transporting ATP synthase activity, rotational mechanism"/>
    <property type="evidence" value="ECO:0007669"/>
    <property type="project" value="UniProtKB-UniRule"/>
</dbReference>
<comment type="subcellular location">
    <subcellularLocation>
        <location evidence="8">Cell membrane</location>
        <topology evidence="8">Peripheral membrane protein</topology>
    </subcellularLocation>
    <subcellularLocation>
        <location evidence="1">Membrane</location>
    </subcellularLocation>
</comment>
<evidence type="ECO:0000256" key="3">
    <source>
        <dbReference type="ARBA" id="ARBA00022781"/>
    </source>
</evidence>
<dbReference type="PROSITE" id="PS00389">
    <property type="entry name" value="ATPASE_DELTA"/>
    <property type="match status" value="1"/>
</dbReference>
<comment type="function">
    <text evidence="8">F(1)F(0) ATP synthase produces ATP from ADP in the presence of a proton or sodium gradient. F-type ATPases consist of two structural domains, F(1) containing the extramembraneous catalytic core and F(0) containing the membrane proton channel, linked together by a central stalk and a peripheral stalk. During catalysis, ATP synthesis in the catalytic domain of F(1) is coupled via a rotary mechanism of the central stalk subunits to proton translocation.</text>
</comment>
<organism evidence="9 10">
    <name type="scientific">Thermochromatium tepidum ATCC 43061</name>
    <dbReference type="NCBI Taxonomy" id="316276"/>
    <lineage>
        <taxon>Bacteria</taxon>
        <taxon>Pseudomonadati</taxon>
        <taxon>Pseudomonadota</taxon>
        <taxon>Gammaproteobacteria</taxon>
        <taxon>Chromatiales</taxon>
        <taxon>Chromatiaceae</taxon>
        <taxon>Thermochromatium</taxon>
    </lineage>
</organism>
<dbReference type="RefSeq" id="WP_153975870.1">
    <property type="nucleotide sequence ID" value="NZ_CP039268.1"/>
</dbReference>
<dbReference type="InterPro" id="IPR026015">
    <property type="entry name" value="ATP_synth_OSCP/delta_N_sf"/>
</dbReference>
<evidence type="ECO:0000313" key="10">
    <source>
        <dbReference type="Proteomes" id="UP000426424"/>
    </source>
</evidence>
<accession>A0A6I6E171</accession>
<dbReference type="AlphaFoldDB" id="A0A6I6E171"/>
<evidence type="ECO:0000256" key="7">
    <source>
        <dbReference type="ARBA" id="ARBA00023310"/>
    </source>
</evidence>
<dbReference type="InterPro" id="IPR020781">
    <property type="entry name" value="ATPase_OSCP/d_CS"/>
</dbReference>
<dbReference type="OrthoDB" id="9816221at2"/>
<keyword evidence="6 8" id="KW-0139">CF(1)</keyword>
<dbReference type="NCBIfam" id="TIGR01145">
    <property type="entry name" value="ATP_synt_delta"/>
    <property type="match status" value="1"/>
</dbReference>
<keyword evidence="5 8" id="KW-0472">Membrane</keyword>
<protein>
    <recommendedName>
        <fullName evidence="8">ATP synthase subunit delta</fullName>
    </recommendedName>
    <alternativeName>
        <fullName evidence="8">ATP synthase F(1) sector subunit delta</fullName>
    </alternativeName>
    <alternativeName>
        <fullName evidence="8">F-type ATPase subunit delta</fullName>
        <shortName evidence="8">F-ATPase subunit delta</shortName>
    </alternativeName>
</protein>
<comment type="similarity">
    <text evidence="8">Belongs to the ATPase delta chain family.</text>
</comment>
<dbReference type="Pfam" id="PF00213">
    <property type="entry name" value="OSCP"/>
    <property type="match status" value="1"/>
</dbReference>
<gene>
    <name evidence="8" type="primary">atpH</name>
    <name evidence="9" type="ORF">E6P07_12250</name>
</gene>
<proteinExistence type="inferred from homology"/>
<keyword evidence="4 8" id="KW-0406">Ion transport</keyword>
<keyword evidence="3 8" id="KW-0375">Hydrogen ion transport</keyword>
<evidence type="ECO:0000313" key="9">
    <source>
        <dbReference type="EMBL" id="QGU33681.1"/>
    </source>
</evidence>
<evidence type="ECO:0000256" key="8">
    <source>
        <dbReference type="HAMAP-Rule" id="MF_01416"/>
    </source>
</evidence>